<dbReference type="Proteomes" id="UP001242995">
    <property type="component" value="Unassembled WGS sequence"/>
</dbReference>
<proteinExistence type="predicted"/>
<dbReference type="EMBL" id="JAUSTF010000001">
    <property type="protein sequence ID" value="MDQ0178606.1"/>
    <property type="molecule type" value="Genomic_DNA"/>
</dbReference>
<feature type="region of interest" description="Disordered" evidence="1">
    <location>
        <begin position="1"/>
        <end position="24"/>
    </location>
</feature>
<dbReference type="Proteomes" id="UP001230951">
    <property type="component" value="Unassembled WGS sequence"/>
</dbReference>
<evidence type="ECO:0000313" key="5">
    <source>
        <dbReference type="Proteomes" id="UP001242995"/>
    </source>
</evidence>
<sequence length="52" mass="5866">MTSSVHRIGHESERRKAKGGERLREKRCRVGGLIVALSEERPHTILGSRRDG</sequence>
<gene>
    <name evidence="2" type="ORF">J2S90_002625</name>
    <name evidence="3" type="ORF">J2S93_000013</name>
</gene>
<name>A0AAW8DJR2_9MICC</name>
<evidence type="ECO:0000313" key="4">
    <source>
        <dbReference type="Proteomes" id="UP001230951"/>
    </source>
</evidence>
<accession>A0AAW8DJR2</accession>
<comment type="caution">
    <text evidence="2">The sequence shown here is derived from an EMBL/GenBank/DDBJ whole genome shotgun (WGS) entry which is preliminary data.</text>
</comment>
<feature type="compositionally biased region" description="Basic and acidic residues" evidence="1">
    <location>
        <begin position="8"/>
        <end position="24"/>
    </location>
</feature>
<protein>
    <submittedName>
        <fullName evidence="2">Uncharacterized protein</fullName>
    </submittedName>
</protein>
<keyword evidence="4" id="KW-1185">Reference proteome</keyword>
<dbReference type="EMBL" id="JAUSRG010000006">
    <property type="protein sequence ID" value="MDP9905654.1"/>
    <property type="molecule type" value="Genomic_DNA"/>
</dbReference>
<evidence type="ECO:0000313" key="2">
    <source>
        <dbReference type="EMBL" id="MDP9905654.1"/>
    </source>
</evidence>
<dbReference type="AlphaFoldDB" id="A0AAW8DJR2"/>
<organism evidence="2 5">
    <name type="scientific">Arthrobacter bambusae</name>
    <dbReference type="NCBI Taxonomy" id="1338426"/>
    <lineage>
        <taxon>Bacteria</taxon>
        <taxon>Bacillati</taxon>
        <taxon>Actinomycetota</taxon>
        <taxon>Actinomycetes</taxon>
        <taxon>Micrococcales</taxon>
        <taxon>Micrococcaceae</taxon>
        <taxon>Arthrobacter</taxon>
    </lineage>
</organism>
<evidence type="ECO:0000256" key="1">
    <source>
        <dbReference type="SAM" id="MobiDB-lite"/>
    </source>
</evidence>
<reference evidence="2 4" key="1">
    <citation type="submission" date="2023-07" db="EMBL/GenBank/DDBJ databases">
        <title>Sorghum-associated microbial communities from plants grown in Nebraska, USA.</title>
        <authorList>
            <person name="Schachtman D."/>
        </authorList>
    </citation>
    <scope>NUCLEOTIDE SEQUENCE</scope>
    <source>
        <strain evidence="2">DS1006</strain>
        <strain evidence="3 4">DS1016</strain>
    </source>
</reference>
<evidence type="ECO:0000313" key="3">
    <source>
        <dbReference type="EMBL" id="MDQ0178606.1"/>
    </source>
</evidence>